<dbReference type="Proteomes" id="UP000826656">
    <property type="component" value="Unassembled WGS sequence"/>
</dbReference>
<proteinExistence type="predicted"/>
<evidence type="ECO:0000313" key="2">
    <source>
        <dbReference type="EMBL" id="KAH0769466.1"/>
    </source>
</evidence>
<feature type="compositionally biased region" description="Low complexity" evidence="1">
    <location>
        <begin position="57"/>
        <end position="75"/>
    </location>
</feature>
<comment type="caution">
    <text evidence="2">The sequence shown here is derived from an EMBL/GenBank/DDBJ whole genome shotgun (WGS) entry which is preliminary data.</text>
</comment>
<protein>
    <submittedName>
        <fullName evidence="2">Uncharacterized protein</fullName>
    </submittedName>
</protein>
<organism evidence="2 3">
    <name type="scientific">Solanum tuberosum</name>
    <name type="common">Potato</name>
    <dbReference type="NCBI Taxonomy" id="4113"/>
    <lineage>
        <taxon>Eukaryota</taxon>
        <taxon>Viridiplantae</taxon>
        <taxon>Streptophyta</taxon>
        <taxon>Embryophyta</taxon>
        <taxon>Tracheophyta</taxon>
        <taxon>Spermatophyta</taxon>
        <taxon>Magnoliopsida</taxon>
        <taxon>eudicotyledons</taxon>
        <taxon>Gunneridae</taxon>
        <taxon>Pentapetalae</taxon>
        <taxon>asterids</taxon>
        <taxon>lamiids</taxon>
        <taxon>Solanales</taxon>
        <taxon>Solanaceae</taxon>
        <taxon>Solanoideae</taxon>
        <taxon>Solaneae</taxon>
        <taxon>Solanum</taxon>
    </lineage>
</organism>
<reference evidence="2 3" key="1">
    <citation type="journal article" date="2021" name="bioRxiv">
        <title>Chromosome-scale and haplotype-resolved genome assembly of a tetraploid potato cultivar.</title>
        <authorList>
            <person name="Sun H."/>
            <person name="Jiao W.-B."/>
            <person name="Krause K."/>
            <person name="Campoy J.A."/>
            <person name="Goel M."/>
            <person name="Folz-Donahue K."/>
            <person name="Kukat C."/>
            <person name="Huettel B."/>
            <person name="Schneeberger K."/>
        </authorList>
    </citation>
    <scope>NUCLEOTIDE SEQUENCE [LARGE SCALE GENOMIC DNA]</scope>
    <source>
        <strain evidence="2">SolTubOtavaFocal</strain>
        <tissue evidence="2">Leaves</tissue>
    </source>
</reference>
<gene>
    <name evidence="2" type="ORF">KY290_013447</name>
</gene>
<sequence>MKEVNLDRVQVTFSVNTGLGSQTWDLVHERGRKHTPSPQMWGPGPQMRRATCSFSVNAGPGPRTRRPNPNAPARAISADIKS</sequence>
<feature type="region of interest" description="Disordered" evidence="1">
    <location>
        <begin position="57"/>
        <end position="82"/>
    </location>
</feature>
<name>A0ABQ7VLR7_SOLTU</name>
<keyword evidence="3" id="KW-1185">Reference proteome</keyword>
<evidence type="ECO:0000313" key="3">
    <source>
        <dbReference type="Proteomes" id="UP000826656"/>
    </source>
</evidence>
<accession>A0ABQ7VLR7</accession>
<evidence type="ECO:0000256" key="1">
    <source>
        <dbReference type="SAM" id="MobiDB-lite"/>
    </source>
</evidence>
<dbReference type="EMBL" id="JAIVGD010000011">
    <property type="protein sequence ID" value="KAH0769466.1"/>
    <property type="molecule type" value="Genomic_DNA"/>
</dbReference>